<dbReference type="SUPFAM" id="SSF53335">
    <property type="entry name" value="S-adenosyl-L-methionine-dependent methyltransferases"/>
    <property type="match status" value="1"/>
</dbReference>
<dbReference type="Gene3D" id="3.40.50.150">
    <property type="entry name" value="Vaccinia Virus protein VP39"/>
    <property type="match status" value="1"/>
</dbReference>
<evidence type="ECO:0000313" key="1">
    <source>
        <dbReference type="EMBL" id="OZC36667.1"/>
    </source>
</evidence>
<sequence length="225" mass="25428">MISGGATASNTELSECCSVCESRTLAPFMEVEGKLYLRCGTCQATLMAPGFYLSEQEERAVYQLHDNQPEDPGYRKFLSKLVGPLLAKLSPGAHGLDFGCGPGPALASMFEEAGYPMAVYDPFFRPEREVLNQAYDFVTCTEVVEHLHQPAQVFRQLDTLVKPGGWLGIMTCFQNADDRFATWHYRRDPTHVVFYREETFAWLAAHFGWELEVPRKDVALFRKRA</sequence>
<name>A0A7Z1IMN9_9GAMM</name>
<organism evidence="1 2">
    <name type="scientific">Marinobacter vinifirmus</name>
    <dbReference type="NCBI Taxonomy" id="355591"/>
    <lineage>
        <taxon>Bacteria</taxon>
        <taxon>Pseudomonadati</taxon>
        <taxon>Pseudomonadota</taxon>
        <taxon>Gammaproteobacteria</taxon>
        <taxon>Pseudomonadales</taxon>
        <taxon>Marinobacteraceae</taxon>
        <taxon>Marinobacter</taxon>
    </lineage>
</organism>
<comment type="caution">
    <text evidence="1">The sequence shown here is derived from an EMBL/GenBank/DDBJ whole genome shotgun (WGS) entry which is preliminary data.</text>
</comment>
<reference evidence="1 2" key="1">
    <citation type="submission" date="2017-06" db="EMBL/GenBank/DDBJ databases">
        <title>Draft genome sequence of the halophilic bacterium Marinobacter vinifirmus FB1.</title>
        <authorList>
            <person name="Stepanov V.G."/>
            <person name="Roberts D.J."/>
            <person name="Fox G.E."/>
        </authorList>
    </citation>
    <scope>NUCLEOTIDE SEQUENCE [LARGE SCALE GENOMIC DNA]</scope>
    <source>
        <strain evidence="1 2">FB1</strain>
    </source>
</reference>
<keyword evidence="1" id="KW-0808">Transferase</keyword>
<evidence type="ECO:0000313" key="2">
    <source>
        <dbReference type="Proteomes" id="UP000216984"/>
    </source>
</evidence>
<keyword evidence="2" id="KW-1185">Reference proteome</keyword>
<dbReference type="AlphaFoldDB" id="A0A7Z1IMN9"/>
<protein>
    <submittedName>
        <fullName evidence="1">2-polyprenyl-3-methyl-5-hydroxy-6-metoxy-1, 4-benzoquinol methylase</fullName>
    </submittedName>
</protein>
<dbReference type="GO" id="GO:0032259">
    <property type="term" value="P:methylation"/>
    <property type="evidence" value="ECO:0007669"/>
    <property type="project" value="UniProtKB-KW"/>
</dbReference>
<dbReference type="Pfam" id="PF13489">
    <property type="entry name" value="Methyltransf_23"/>
    <property type="match status" value="1"/>
</dbReference>
<dbReference type="InterPro" id="IPR029063">
    <property type="entry name" value="SAM-dependent_MTases_sf"/>
</dbReference>
<gene>
    <name evidence="1" type="ORF">B9Q17_16770</name>
</gene>
<dbReference type="EMBL" id="NEFY01000004">
    <property type="protein sequence ID" value="OZC36667.1"/>
    <property type="molecule type" value="Genomic_DNA"/>
</dbReference>
<dbReference type="Proteomes" id="UP000216984">
    <property type="component" value="Unassembled WGS sequence"/>
</dbReference>
<keyword evidence="1" id="KW-0489">Methyltransferase</keyword>
<accession>A0A7Z1IMN9</accession>
<dbReference type="GO" id="GO:0008168">
    <property type="term" value="F:methyltransferase activity"/>
    <property type="evidence" value="ECO:0007669"/>
    <property type="project" value="UniProtKB-KW"/>
</dbReference>
<proteinExistence type="predicted"/>